<dbReference type="SUPFAM" id="SSF109854">
    <property type="entry name" value="DinB/YfiT-like putative metalloenzymes"/>
    <property type="match status" value="1"/>
</dbReference>
<dbReference type="InterPro" id="IPR024775">
    <property type="entry name" value="DinB-like"/>
</dbReference>
<reference evidence="2" key="1">
    <citation type="journal article" date="2014" name="Int. J. Syst. Evol. Microbiol.">
        <title>Complete genome sequence of Corynebacterium casei LMG S-19264T (=DSM 44701T), isolated from a smear-ripened cheese.</title>
        <authorList>
            <consortium name="US DOE Joint Genome Institute (JGI-PGF)"/>
            <person name="Walter F."/>
            <person name="Albersmeier A."/>
            <person name="Kalinowski J."/>
            <person name="Ruckert C."/>
        </authorList>
    </citation>
    <scope>NUCLEOTIDE SEQUENCE</scope>
    <source>
        <strain evidence="2">CGMCC 1.15178</strain>
    </source>
</reference>
<feature type="domain" description="DinB-like" evidence="1">
    <location>
        <begin position="20"/>
        <end position="169"/>
    </location>
</feature>
<evidence type="ECO:0000313" key="3">
    <source>
        <dbReference type="Proteomes" id="UP000612456"/>
    </source>
</evidence>
<reference evidence="2" key="2">
    <citation type="submission" date="2020-09" db="EMBL/GenBank/DDBJ databases">
        <authorList>
            <person name="Sun Q."/>
            <person name="Zhou Y."/>
        </authorList>
    </citation>
    <scope>NUCLEOTIDE SEQUENCE</scope>
    <source>
        <strain evidence="2">CGMCC 1.15178</strain>
    </source>
</reference>
<protein>
    <recommendedName>
        <fullName evidence="1">DinB-like domain-containing protein</fullName>
    </recommendedName>
</protein>
<organism evidence="2 3">
    <name type="scientific">Paenibacillus nasutitermitis</name>
    <dbReference type="NCBI Taxonomy" id="1652958"/>
    <lineage>
        <taxon>Bacteria</taxon>
        <taxon>Bacillati</taxon>
        <taxon>Bacillota</taxon>
        <taxon>Bacilli</taxon>
        <taxon>Bacillales</taxon>
        <taxon>Paenibacillaceae</taxon>
        <taxon>Paenibacillus</taxon>
    </lineage>
</organism>
<dbReference type="EMBL" id="BMHP01000008">
    <property type="protein sequence ID" value="GGD96305.1"/>
    <property type="molecule type" value="Genomic_DNA"/>
</dbReference>
<proteinExistence type="predicted"/>
<evidence type="ECO:0000259" key="1">
    <source>
        <dbReference type="Pfam" id="PF12867"/>
    </source>
</evidence>
<dbReference type="Proteomes" id="UP000612456">
    <property type="component" value="Unassembled WGS sequence"/>
</dbReference>
<dbReference type="Pfam" id="PF12867">
    <property type="entry name" value="DinB_2"/>
    <property type="match status" value="1"/>
</dbReference>
<keyword evidence="3" id="KW-1185">Reference proteome</keyword>
<gene>
    <name evidence="2" type="ORF">GCM10010911_63750</name>
</gene>
<evidence type="ECO:0000313" key="2">
    <source>
        <dbReference type="EMBL" id="GGD96305.1"/>
    </source>
</evidence>
<sequence>MNDEPIQNTADCIRNSLRFQFQISWSLFEIHLTGLEDEEYLWRPASKGLHIFNESGVWRADWPESEAYDIGPASIAWLTWHITFWWEMTLDYSFGNGTLTREDVHCPGNMKETRERIIRLRDEWEAAMAKLADDELLSSDRTKWPFTDKPLHELAAWLNIELMKNAAEIGYCRFLYASQKNK</sequence>
<comment type="caution">
    <text evidence="2">The sequence shown here is derived from an EMBL/GenBank/DDBJ whole genome shotgun (WGS) entry which is preliminary data.</text>
</comment>
<dbReference type="InterPro" id="IPR034660">
    <property type="entry name" value="DinB/YfiT-like"/>
</dbReference>
<dbReference type="RefSeq" id="WP_188998894.1">
    <property type="nucleotide sequence ID" value="NZ_BMHP01000008.1"/>
</dbReference>
<accession>A0A916ZH85</accession>
<name>A0A916ZH85_9BACL</name>
<dbReference type="AlphaFoldDB" id="A0A916ZH85"/>